<evidence type="ECO:0000313" key="5">
    <source>
        <dbReference type="Proteomes" id="UP000007460"/>
    </source>
</evidence>
<dbReference type="InterPro" id="IPR045078">
    <property type="entry name" value="TST/MPST-like"/>
</dbReference>
<organism evidence="4 5">
    <name type="scientific">Puniceispirillum marinum (strain IMCC1322)</name>
    <dbReference type="NCBI Taxonomy" id="488538"/>
    <lineage>
        <taxon>Bacteria</taxon>
        <taxon>Pseudomonadati</taxon>
        <taxon>Pseudomonadota</taxon>
        <taxon>Alphaproteobacteria</taxon>
        <taxon>Candidatus Puniceispirillales</taxon>
        <taxon>Candidatus Puniceispirillaceae</taxon>
        <taxon>Candidatus Puniceispirillum</taxon>
    </lineage>
</organism>
<dbReference type="PANTHER" id="PTHR11364">
    <property type="entry name" value="THIOSULFATE SULFERTANSFERASE"/>
    <property type="match status" value="1"/>
</dbReference>
<keyword evidence="1 4" id="KW-0808">Transferase</keyword>
<dbReference type="EMBL" id="CP001751">
    <property type="protein sequence ID" value="ADE39697.1"/>
    <property type="molecule type" value="Genomic_DNA"/>
</dbReference>
<proteinExistence type="predicted"/>
<dbReference type="eggNOG" id="COG2897">
    <property type="taxonomic scope" value="Bacteria"/>
</dbReference>
<dbReference type="Proteomes" id="UP000007460">
    <property type="component" value="Chromosome"/>
</dbReference>
<dbReference type="InterPro" id="IPR036873">
    <property type="entry name" value="Rhodanese-like_dom_sf"/>
</dbReference>
<dbReference type="CDD" id="cd01448">
    <property type="entry name" value="TST_Repeat_1"/>
    <property type="match status" value="1"/>
</dbReference>
<dbReference type="AlphaFoldDB" id="D5BTV0"/>
<evidence type="ECO:0000313" key="4">
    <source>
        <dbReference type="EMBL" id="ADE39697.1"/>
    </source>
</evidence>
<evidence type="ECO:0000256" key="1">
    <source>
        <dbReference type="ARBA" id="ARBA00022679"/>
    </source>
</evidence>
<dbReference type="GO" id="GO:0004792">
    <property type="term" value="F:thiosulfate-cyanide sulfurtransferase activity"/>
    <property type="evidence" value="ECO:0007669"/>
    <property type="project" value="UniProtKB-EC"/>
</dbReference>
<dbReference type="STRING" id="488538.SAR116_1454"/>
<dbReference type="Gene3D" id="3.40.250.10">
    <property type="entry name" value="Rhodanese-like domain"/>
    <property type="match status" value="2"/>
</dbReference>
<gene>
    <name evidence="4" type="ordered locus">SAR116_1454</name>
</gene>
<name>D5BTV0_PUNMI</name>
<dbReference type="SMART" id="SM00450">
    <property type="entry name" value="RHOD"/>
    <property type="match status" value="2"/>
</dbReference>
<accession>D5BTV0</accession>
<feature type="domain" description="Rhodanese" evidence="3">
    <location>
        <begin position="46"/>
        <end position="166"/>
    </location>
</feature>
<sequence length="330" mass="36411">MQITAQKFVAKMIILGTFIMSAFIMAPITAFATPLVSAAWLSEHLNDENITVIDLRNKIDKGNYETFLEGHIPGAIHSNYLTDGWRVGRDGIVGLLPEAEQFESLARRLGVSASTHVVIVPAGVSSTDFGSSARAYWTFKVFGHEHVSILDGGFAGWRANYPDQIEQGPFVAPEAGDFVAQFQPELYIGTEDVASYVNNPGEAVLVDGRNTSQFYAEAKHPKAEKAGRIPSAILISQAHAYADDENRLKSREELENIYDDMDDKTIVSYCNTGHWAATNWFVMSEVLGHDNVRLYDGSMVEWTAHSDLPLDTSAMSNMDKLKKLMGDLLS</sequence>
<evidence type="ECO:0000256" key="2">
    <source>
        <dbReference type="ARBA" id="ARBA00022737"/>
    </source>
</evidence>
<dbReference type="RefSeq" id="WP_013046324.1">
    <property type="nucleotide sequence ID" value="NC_014010.1"/>
</dbReference>
<dbReference type="KEGG" id="apb:SAR116_1454"/>
<dbReference type="EC" id="2.8.1.1" evidence="4"/>
<dbReference type="SUPFAM" id="SSF52821">
    <property type="entry name" value="Rhodanese/Cell cycle control phosphatase"/>
    <property type="match status" value="2"/>
</dbReference>
<keyword evidence="5" id="KW-1185">Reference proteome</keyword>
<feature type="domain" description="Rhodanese" evidence="3">
    <location>
        <begin position="199"/>
        <end position="311"/>
    </location>
</feature>
<dbReference type="Pfam" id="PF00581">
    <property type="entry name" value="Rhodanese"/>
    <property type="match status" value="2"/>
</dbReference>
<dbReference type="HOGENOM" id="CLU_031618_1_2_5"/>
<protein>
    <submittedName>
        <fullName evidence="4">Thiosulfate sulfurtransferase</fullName>
        <ecNumber evidence="4">2.8.1.1</ecNumber>
    </submittedName>
</protein>
<reference evidence="4 5" key="1">
    <citation type="journal article" date="2010" name="J. Bacteriol.">
        <title>Complete genome sequence of "Candidatus Puniceispirillum marinum" IMCC1322, a representative of the SAR116 clade in the Alphaproteobacteria.</title>
        <authorList>
            <person name="Oh H.M."/>
            <person name="Kwon K.K."/>
            <person name="Kang I."/>
            <person name="Kang S.G."/>
            <person name="Lee J.H."/>
            <person name="Kim S.J."/>
            <person name="Cho J.C."/>
        </authorList>
    </citation>
    <scope>NUCLEOTIDE SEQUENCE [LARGE SCALE GENOMIC DNA]</scope>
    <source>
        <strain evidence="4 5">IMCC1322</strain>
    </source>
</reference>
<dbReference type="PANTHER" id="PTHR11364:SF27">
    <property type="entry name" value="SULFURTRANSFERASE"/>
    <property type="match status" value="1"/>
</dbReference>
<keyword evidence="2" id="KW-0677">Repeat</keyword>
<evidence type="ECO:0000259" key="3">
    <source>
        <dbReference type="PROSITE" id="PS50206"/>
    </source>
</evidence>
<dbReference type="InterPro" id="IPR001763">
    <property type="entry name" value="Rhodanese-like_dom"/>
</dbReference>
<dbReference type="PROSITE" id="PS50206">
    <property type="entry name" value="RHODANESE_3"/>
    <property type="match status" value="2"/>
</dbReference>